<dbReference type="AlphaFoldDB" id="A0AAQ4EJ77"/>
<keyword evidence="2" id="KW-1133">Transmembrane helix</keyword>
<accession>A0AAQ4EJ77</accession>
<keyword evidence="2" id="KW-0812">Transmembrane</keyword>
<dbReference type="Proteomes" id="UP001321473">
    <property type="component" value="Unassembled WGS sequence"/>
</dbReference>
<evidence type="ECO:0000256" key="1">
    <source>
        <dbReference type="SAM" id="MobiDB-lite"/>
    </source>
</evidence>
<dbReference type="EMBL" id="JARKHS020015152">
    <property type="protein sequence ID" value="KAK8774681.1"/>
    <property type="molecule type" value="Genomic_DNA"/>
</dbReference>
<comment type="caution">
    <text evidence="3">The sequence shown here is derived from an EMBL/GenBank/DDBJ whole genome shotgun (WGS) entry which is preliminary data.</text>
</comment>
<name>A0AAQ4EJ77_AMBAM</name>
<reference evidence="3 4" key="1">
    <citation type="journal article" date="2023" name="Arcadia Sci">
        <title>De novo assembly of a long-read Amblyomma americanum tick genome.</title>
        <authorList>
            <person name="Chou S."/>
            <person name="Poskanzer K.E."/>
            <person name="Rollins M."/>
            <person name="Thuy-Boun P.S."/>
        </authorList>
    </citation>
    <scope>NUCLEOTIDE SEQUENCE [LARGE SCALE GENOMIC DNA]</scope>
    <source>
        <strain evidence="3">F_SG_1</strain>
        <tissue evidence="3">Salivary glands</tissue>
    </source>
</reference>
<feature type="transmembrane region" description="Helical" evidence="2">
    <location>
        <begin position="27"/>
        <end position="47"/>
    </location>
</feature>
<feature type="region of interest" description="Disordered" evidence="1">
    <location>
        <begin position="54"/>
        <end position="73"/>
    </location>
</feature>
<sequence length="96" mass="10843">MPLSNFPFRHHGMRRPHHARLDQPIDAVVYVSVVFVLFAAIILLLVATSCRRFQPGGSSQPEEPVQNPNEPRTTIVRLKDRGARVCTETLPERNSV</sequence>
<evidence type="ECO:0000256" key="2">
    <source>
        <dbReference type="SAM" id="Phobius"/>
    </source>
</evidence>
<keyword evidence="2" id="KW-0472">Membrane</keyword>
<gene>
    <name evidence="3" type="ORF">V5799_010785</name>
</gene>
<protein>
    <submittedName>
        <fullName evidence="3">Uncharacterized protein</fullName>
    </submittedName>
</protein>
<evidence type="ECO:0000313" key="4">
    <source>
        <dbReference type="Proteomes" id="UP001321473"/>
    </source>
</evidence>
<feature type="compositionally biased region" description="Low complexity" evidence="1">
    <location>
        <begin position="60"/>
        <end position="71"/>
    </location>
</feature>
<proteinExistence type="predicted"/>
<keyword evidence="4" id="KW-1185">Reference proteome</keyword>
<evidence type="ECO:0000313" key="3">
    <source>
        <dbReference type="EMBL" id="KAK8774681.1"/>
    </source>
</evidence>
<organism evidence="3 4">
    <name type="scientific">Amblyomma americanum</name>
    <name type="common">Lone star tick</name>
    <dbReference type="NCBI Taxonomy" id="6943"/>
    <lineage>
        <taxon>Eukaryota</taxon>
        <taxon>Metazoa</taxon>
        <taxon>Ecdysozoa</taxon>
        <taxon>Arthropoda</taxon>
        <taxon>Chelicerata</taxon>
        <taxon>Arachnida</taxon>
        <taxon>Acari</taxon>
        <taxon>Parasitiformes</taxon>
        <taxon>Ixodida</taxon>
        <taxon>Ixodoidea</taxon>
        <taxon>Ixodidae</taxon>
        <taxon>Amblyomminae</taxon>
        <taxon>Amblyomma</taxon>
    </lineage>
</organism>